<organism evidence="6 7">
    <name type="scientific">Candidatus Woesebacteria bacterium GW2011_GWA2_40_7b</name>
    <dbReference type="NCBI Taxonomy" id="1618563"/>
    <lineage>
        <taxon>Bacteria</taxon>
        <taxon>Candidatus Woeseibacteriota</taxon>
    </lineage>
</organism>
<dbReference type="GO" id="GO:1990904">
    <property type="term" value="C:ribonucleoprotein complex"/>
    <property type="evidence" value="ECO:0007669"/>
    <property type="project" value="UniProtKB-KW"/>
</dbReference>
<keyword evidence="3 5" id="KW-0687">Ribonucleoprotein</keyword>
<dbReference type="GO" id="GO:0006412">
    <property type="term" value="P:translation"/>
    <property type="evidence" value="ECO:0007669"/>
    <property type="project" value="UniProtKB-UniRule"/>
</dbReference>
<dbReference type="GO" id="GO:0003735">
    <property type="term" value="F:structural constituent of ribosome"/>
    <property type="evidence" value="ECO:0007669"/>
    <property type="project" value="InterPro"/>
</dbReference>
<protein>
    <recommendedName>
        <fullName evidence="4 5">Large ribosomal subunit protein uL29</fullName>
    </recommendedName>
</protein>
<dbReference type="Gene3D" id="1.10.287.310">
    <property type="match status" value="1"/>
</dbReference>
<comment type="similarity">
    <text evidence="1 5">Belongs to the universal ribosomal protein uL29 family.</text>
</comment>
<dbReference type="HAMAP" id="MF_00374">
    <property type="entry name" value="Ribosomal_uL29"/>
    <property type="match status" value="1"/>
</dbReference>
<evidence type="ECO:0000313" key="6">
    <source>
        <dbReference type="EMBL" id="KKR71318.1"/>
    </source>
</evidence>
<dbReference type="STRING" id="1618563.UU12_C0003G0016"/>
<sequence>MKTKDFGQLRNKDVASLKKLSIERKLDAVKAKMATLASREKNTKLALNIRREIAKILTLIKEKEIIEQLNKKGESKGL</sequence>
<evidence type="ECO:0000256" key="5">
    <source>
        <dbReference type="HAMAP-Rule" id="MF_00374"/>
    </source>
</evidence>
<dbReference type="SUPFAM" id="SSF46561">
    <property type="entry name" value="Ribosomal protein L29 (L29p)"/>
    <property type="match status" value="1"/>
</dbReference>
<gene>
    <name evidence="5" type="primary">rpmC</name>
    <name evidence="6" type="ORF">UU12_C0003G0016</name>
</gene>
<evidence type="ECO:0000256" key="1">
    <source>
        <dbReference type="ARBA" id="ARBA00009254"/>
    </source>
</evidence>
<evidence type="ECO:0000256" key="4">
    <source>
        <dbReference type="ARBA" id="ARBA00035204"/>
    </source>
</evidence>
<comment type="caution">
    <text evidence="6">The sequence shown here is derived from an EMBL/GenBank/DDBJ whole genome shotgun (WGS) entry which is preliminary data.</text>
</comment>
<evidence type="ECO:0000313" key="7">
    <source>
        <dbReference type="Proteomes" id="UP000034562"/>
    </source>
</evidence>
<reference evidence="6 7" key="1">
    <citation type="journal article" date="2015" name="Nature">
        <title>rRNA introns, odd ribosomes, and small enigmatic genomes across a large radiation of phyla.</title>
        <authorList>
            <person name="Brown C.T."/>
            <person name="Hug L.A."/>
            <person name="Thomas B.C."/>
            <person name="Sharon I."/>
            <person name="Castelle C.J."/>
            <person name="Singh A."/>
            <person name="Wilkins M.J."/>
            <person name="Williams K.H."/>
            <person name="Banfield J.F."/>
        </authorList>
    </citation>
    <scope>NUCLEOTIDE SEQUENCE [LARGE SCALE GENOMIC DNA]</scope>
</reference>
<dbReference type="InterPro" id="IPR036049">
    <property type="entry name" value="Ribosomal_uL29_sf"/>
</dbReference>
<dbReference type="GO" id="GO:0005840">
    <property type="term" value="C:ribosome"/>
    <property type="evidence" value="ECO:0007669"/>
    <property type="project" value="UniProtKB-KW"/>
</dbReference>
<dbReference type="InterPro" id="IPR001854">
    <property type="entry name" value="Ribosomal_uL29"/>
</dbReference>
<evidence type="ECO:0000256" key="3">
    <source>
        <dbReference type="ARBA" id="ARBA00023274"/>
    </source>
</evidence>
<accession>A0A0G0T2P5</accession>
<keyword evidence="2 5" id="KW-0689">Ribosomal protein</keyword>
<name>A0A0G0T2P5_9BACT</name>
<proteinExistence type="inferred from homology"/>
<dbReference type="AlphaFoldDB" id="A0A0G0T2P5"/>
<dbReference type="Proteomes" id="UP000034562">
    <property type="component" value="Unassembled WGS sequence"/>
</dbReference>
<evidence type="ECO:0000256" key="2">
    <source>
        <dbReference type="ARBA" id="ARBA00022980"/>
    </source>
</evidence>
<dbReference type="EMBL" id="LBZK01000003">
    <property type="protein sequence ID" value="KKR71318.1"/>
    <property type="molecule type" value="Genomic_DNA"/>
</dbReference>